<dbReference type="PROSITE" id="PS00086">
    <property type="entry name" value="CYTOCHROME_P450"/>
    <property type="match status" value="1"/>
</dbReference>
<keyword evidence="8" id="KW-0256">Endoplasmic reticulum</keyword>
<evidence type="ECO:0000256" key="14">
    <source>
        <dbReference type="PIRSR" id="PIRSR602401-1"/>
    </source>
</evidence>
<dbReference type="PANTHER" id="PTHR24291">
    <property type="entry name" value="CYTOCHROME P450 FAMILY 4"/>
    <property type="match status" value="1"/>
</dbReference>
<feature type="binding site" description="axial binding residue" evidence="14">
    <location>
        <position position="453"/>
    </location>
    <ligand>
        <name>heme</name>
        <dbReference type="ChEBI" id="CHEBI:30413"/>
    </ligand>
    <ligandPart>
        <name>Fe</name>
        <dbReference type="ChEBI" id="CHEBI:18248"/>
    </ligandPart>
</feature>
<dbReference type="GO" id="GO:0005789">
    <property type="term" value="C:endoplasmic reticulum membrane"/>
    <property type="evidence" value="ECO:0007669"/>
    <property type="project" value="UniProtKB-SubCell"/>
</dbReference>
<evidence type="ECO:0000256" key="9">
    <source>
        <dbReference type="ARBA" id="ARBA00022848"/>
    </source>
</evidence>
<accession>A0A8J2MVZ8</accession>
<organism evidence="17 18">
    <name type="scientific">Cotesia congregata</name>
    <name type="common">Parasitoid wasp</name>
    <name type="synonym">Apanteles congregatus</name>
    <dbReference type="NCBI Taxonomy" id="51543"/>
    <lineage>
        <taxon>Eukaryota</taxon>
        <taxon>Metazoa</taxon>
        <taxon>Ecdysozoa</taxon>
        <taxon>Arthropoda</taxon>
        <taxon>Hexapoda</taxon>
        <taxon>Insecta</taxon>
        <taxon>Pterygota</taxon>
        <taxon>Neoptera</taxon>
        <taxon>Endopterygota</taxon>
        <taxon>Hymenoptera</taxon>
        <taxon>Apocrita</taxon>
        <taxon>Ichneumonoidea</taxon>
        <taxon>Braconidae</taxon>
        <taxon>Microgastrinae</taxon>
        <taxon>Cotesia</taxon>
    </lineage>
</organism>
<protein>
    <submittedName>
        <fullName evidence="17">CYP4FP1</fullName>
    </submittedName>
</protein>
<dbReference type="AlphaFoldDB" id="A0A8J2MVZ8"/>
<dbReference type="Proteomes" id="UP000786811">
    <property type="component" value="Unassembled WGS sequence"/>
</dbReference>
<comment type="similarity">
    <text evidence="5 15">Belongs to the cytochrome P450 family.</text>
</comment>
<keyword evidence="6 14" id="KW-0349">Heme</keyword>
<gene>
    <name evidence="17" type="ORF">HICCMSTLAB_LOCUS9365</name>
</gene>
<dbReference type="GO" id="GO:0020037">
    <property type="term" value="F:heme binding"/>
    <property type="evidence" value="ECO:0007669"/>
    <property type="project" value="InterPro"/>
</dbReference>
<dbReference type="PRINTS" id="PR00463">
    <property type="entry name" value="EP450I"/>
</dbReference>
<dbReference type="InterPro" id="IPR002401">
    <property type="entry name" value="Cyt_P450_E_grp-I"/>
</dbReference>
<dbReference type="SUPFAM" id="SSF48264">
    <property type="entry name" value="Cytochrome P450"/>
    <property type="match status" value="1"/>
</dbReference>
<evidence type="ECO:0000256" key="11">
    <source>
        <dbReference type="ARBA" id="ARBA00023004"/>
    </source>
</evidence>
<feature type="transmembrane region" description="Helical" evidence="16">
    <location>
        <begin position="6"/>
        <end position="25"/>
    </location>
</feature>
<evidence type="ECO:0000313" key="18">
    <source>
        <dbReference type="Proteomes" id="UP000786811"/>
    </source>
</evidence>
<evidence type="ECO:0000256" key="1">
    <source>
        <dbReference type="ARBA" id="ARBA00001971"/>
    </source>
</evidence>
<evidence type="ECO:0000256" key="12">
    <source>
        <dbReference type="ARBA" id="ARBA00023033"/>
    </source>
</evidence>
<comment type="cofactor">
    <cofactor evidence="1 14">
        <name>heme</name>
        <dbReference type="ChEBI" id="CHEBI:30413"/>
    </cofactor>
</comment>
<dbReference type="Pfam" id="PF00067">
    <property type="entry name" value="p450"/>
    <property type="match status" value="1"/>
</dbReference>
<keyword evidence="16" id="KW-1133">Transmembrane helix</keyword>
<comment type="subcellular location">
    <subcellularLocation>
        <location evidence="4">Endoplasmic reticulum membrane</location>
        <topology evidence="4">Peripheral membrane protein</topology>
    </subcellularLocation>
    <subcellularLocation>
        <location evidence="3">Microsome membrane</location>
        <topology evidence="3">Peripheral membrane protein</topology>
    </subcellularLocation>
</comment>
<dbReference type="PANTHER" id="PTHR24291:SF189">
    <property type="entry name" value="CYTOCHROME P450 4C3-RELATED"/>
    <property type="match status" value="1"/>
</dbReference>
<dbReference type="CDD" id="cd20628">
    <property type="entry name" value="CYP4"/>
    <property type="match status" value="1"/>
</dbReference>
<comment type="caution">
    <text evidence="17">The sequence shown here is derived from an EMBL/GenBank/DDBJ whole genome shotgun (WGS) entry which is preliminary data.</text>
</comment>
<reference evidence="17" key="1">
    <citation type="submission" date="2021-04" db="EMBL/GenBank/DDBJ databases">
        <authorList>
            <person name="Chebbi M.A.C M."/>
        </authorList>
    </citation>
    <scope>NUCLEOTIDE SEQUENCE</scope>
</reference>
<dbReference type="GO" id="GO:0016705">
    <property type="term" value="F:oxidoreductase activity, acting on paired donors, with incorporation or reduction of molecular oxygen"/>
    <property type="evidence" value="ECO:0007669"/>
    <property type="project" value="InterPro"/>
</dbReference>
<evidence type="ECO:0000256" key="3">
    <source>
        <dbReference type="ARBA" id="ARBA00004174"/>
    </source>
</evidence>
<dbReference type="EMBL" id="CAJNRD030001122">
    <property type="protein sequence ID" value="CAG5100062.1"/>
    <property type="molecule type" value="Genomic_DNA"/>
</dbReference>
<evidence type="ECO:0000256" key="6">
    <source>
        <dbReference type="ARBA" id="ARBA00022617"/>
    </source>
</evidence>
<dbReference type="InterPro" id="IPR001128">
    <property type="entry name" value="Cyt_P450"/>
</dbReference>
<name>A0A8J2MVZ8_COTCN</name>
<keyword evidence="13 16" id="KW-0472">Membrane</keyword>
<evidence type="ECO:0000256" key="15">
    <source>
        <dbReference type="RuleBase" id="RU000461"/>
    </source>
</evidence>
<dbReference type="GO" id="GO:0005506">
    <property type="term" value="F:iron ion binding"/>
    <property type="evidence" value="ECO:0007669"/>
    <property type="project" value="InterPro"/>
</dbReference>
<dbReference type="Gene3D" id="1.10.630.10">
    <property type="entry name" value="Cytochrome P450"/>
    <property type="match status" value="1"/>
</dbReference>
<dbReference type="PRINTS" id="PR00385">
    <property type="entry name" value="P450"/>
</dbReference>
<evidence type="ECO:0000313" key="17">
    <source>
        <dbReference type="EMBL" id="CAG5100062.1"/>
    </source>
</evidence>
<evidence type="ECO:0000256" key="5">
    <source>
        <dbReference type="ARBA" id="ARBA00010617"/>
    </source>
</evidence>
<keyword evidence="10 15" id="KW-0560">Oxidoreductase</keyword>
<keyword evidence="9" id="KW-0492">Microsome</keyword>
<evidence type="ECO:0000256" key="4">
    <source>
        <dbReference type="ARBA" id="ARBA00004406"/>
    </source>
</evidence>
<dbReference type="OrthoDB" id="1470350at2759"/>
<keyword evidence="12 15" id="KW-0503">Monooxygenase</keyword>
<evidence type="ECO:0000256" key="13">
    <source>
        <dbReference type="ARBA" id="ARBA00023136"/>
    </source>
</evidence>
<keyword evidence="11 14" id="KW-0408">Iron</keyword>
<dbReference type="InterPro" id="IPR017972">
    <property type="entry name" value="Cyt_P450_CS"/>
</dbReference>
<proteinExistence type="inferred from homology"/>
<evidence type="ECO:0000256" key="16">
    <source>
        <dbReference type="SAM" id="Phobius"/>
    </source>
</evidence>
<dbReference type="GO" id="GO:0004497">
    <property type="term" value="F:monooxygenase activity"/>
    <property type="evidence" value="ECO:0007669"/>
    <property type="project" value="UniProtKB-KW"/>
</dbReference>
<sequence>MDSLLSTVLATALITVLVIIMIYHYNRLDLYKAGYKIPGLWPVLPIIGNAHIFFGSVDKFISRIVLLDEFEFSPIRFWLGNKLYIVLFDPEQMKAVFRSPKTINKDGLYKILHPFVGTGLLTAPANKWKIRRKLIVPTFHPKILESFVGVMNEQSNILVKVLESQINKDEFELYPYISRCTLDIICEAAMGVSVNIQTNRDSAYVQTLDRLKAIFSYRMLKIWLQFDIIFNLTKLSKVHKDCINYLHNHTNNVIEKKRKLFSEIKNSEDNVTQTGGSQKKIYLDLLMEMSNEGSKLTNEDLRDEVTTLITAANDTTAIANTFFIYMLANFPDVQEKCYEELVEIFGTKTNTKKEIEIEDLNQMKYLERVLKETMRLFPPVPVLIRQVSDDLDIGGGYKLPKGSAAILSVSKLHRSANIWEDPLRFNPDRFLAEQVALRHPFAYIPFSAGPRGCIGWKYGMMSMKILLATLIRNYVFIKDKHVSIEDIKVNADIFIKTFEPISVKIKLRQ</sequence>
<comment type="function">
    <text evidence="2">May be involved in the metabolism of insect hormones and in the breakdown of synthetic insecticides.</text>
</comment>
<evidence type="ECO:0000256" key="8">
    <source>
        <dbReference type="ARBA" id="ARBA00022824"/>
    </source>
</evidence>
<evidence type="ECO:0000256" key="7">
    <source>
        <dbReference type="ARBA" id="ARBA00022723"/>
    </source>
</evidence>
<keyword evidence="16" id="KW-0812">Transmembrane</keyword>
<evidence type="ECO:0000256" key="10">
    <source>
        <dbReference type="ARBA" id="ARBA00023002"/>
    </source>
</evidence>
<keyword evidence="7 14" id="KW-0479">Metal-binding</keyword>
<keyword evidence="18" id="KW-1185">Reference proteome</keyword>
<dbReference type="InterPro" id="IPR050196">
    <property type="entry name" value="Cytochrome_P450_Monoox"/>
</dbReference>
<dbReference type="InterPro" id="IPR036396">
    <property type="entry name" value="Cyt_P450_sf"/>
</dbReference>
<feature type="transmembrane region" description="Helical" evidence="16">
    <location>
        <begin position="37"/>
        <end position="57"/>
    </location>
</feature>
<evidence type="ECO:0000256" key="2">
    <source>
        <dbReference type="ARBA" id="ARBA00003690"/>
    </source>
</evidence>